<dbReference type="InterPro" id="IPR006096">
    <property type="entry name" value="Glu/Leu/Phe/Val/Trp_DH_C"/>
</dbReference>
<feature type="domain" description="Glutamate/phenylalanine/leucine/valine/L-tryptophan dehydrogenase C-terminal" evidence="3">
    <location>
        <begin position="734"/>
        <end position="984"/>
    </location>
</feature>
<dbReference type="AlphaFoldDB" id="A0A9K3LIM6"/>
<reference evidence="5" key="2">
    <citation type="submission" date="2021-04" db="EMBL/GenBank/DDBJ databases">
        <authorList>
            <person name="Podell S."/>
        </authorList>
    </citation>
    <scope>NUCLEOTIDE SEQUENCE</scope>
    <source>
        <strain evidence="5">Hildebrandi</strain>
    </source>
</reference>
<organism evidence="5 6">
    <name type="scientific">Nitzschia inconspicua</name>
    <dbReference type="NCBI Taxonomy" id="303405"/>
    <lineage>
        <taxon>Eukaryota</taxon>
        <taxon>Sar</taxon>
        <taxon>Stramenopiles</taxon>
        <taxon>Ochrophyta</taxon>
        <taxon>Bacillariophyta</taxon>
        <taxon>Bacillariophyceae</taxon>
        <taxon>Bacillariophycidae</taxon>
        <taxon>Bacillariales</taxon>
        <taxon>Bacillariaceae</taxon>
        <taxon>Nitzschia</taxon>
    </lineage>
</organism>
<dbReference type="PANTHER" id="PTHR11606">
    <property type="entry name" value="GLUTAMATE DEHYDROGENASE"/>
    <property type="match status" value="1"/>
</dbReference>
<evidence type="ECO:0000256" key="2">
    <source>
        <dbReference type="SAM" id="MobiDB-lite"/>
    </source>
</evidence>
<name>A0A9K3LIM6_9STRA</name>
<protein>
    <submittedName>
        <fullName evidence="5">Glu/leu/Phe/Val dehydrogenase</fullName>
    </submittedName>
</protein>
<dbReference type="SMART" id="SM00839">
    <property type="entry name" value="ELFV_dehydrog"/>
    <property type="match status" value="1"/>
</dbReference>
<reference evidence="5" key="1">
    <citation type="journal article" date="2021" name="Sci. Rep.">
        <title>Diploid genomic architecture of Nitzschia inconspicua, an elite biomass production diatom.</title>
        <authorList>
            <person name="Oliver A."/>
            <person name="Podell S."/>
            <person name="Pinowska A."/>
            <person name="Traller J.C."/>
            <person name="Smith S.R."/>
            <person name="McClure R."/>
            <person name="Beliaev A."/>
            <person name="Bohutskyi P."/>
            <person name="Hill E.A."/>
            <person name="Rabines A."/>
            <person name="Zheng H."/>
            <person name="Allen L.Z."/>
            <person name="Kuo A."/>
            <person name="Grigoriev I.V."/>
            <person name="Allen A.E."/>
            <person name="Hazlebeck D."/>
            <person name="Allen E.E."/>
        </authorList>
    </citation>
    <scope>NUCLEOTIDE SEQUENCE</scope>
    <source>
        <strain evidence="5">Hildebrandi</strain>
    </source>
</reference>
<evidence type="ECO:0000256" key="1">
    <source>
        <dbReference type="ARBA" id="ARBA00023002"/>
    </source>
</evidence>
<sequence>MMSRRIAARIPLPSCWKRSASFILSTHRSALSKWTPGNNTDGQSIRHFSGNSKDNNNKNKGDGSFQYSPNNPFLHPSTTSSPSENVIPGVSYSQSPYGSLGEPMAPAQSVSWQAQHNSDVQRVTQNAMIYELTQQQTKTIEKVVPWFLQNMPASYFQQVPEKFRMDHIKAISAVQDANMDLYLNLKSHTADGTRTIYTFIRPSTQPGTLLSMVEELPFHEELNLTRLHVFSTHDHSMSLNMFVYGESPTKPRLYLEDENIAKILQFAAQVQEGKHPDLIGPHPLFERDSLLKYLSLCKDNYLKIVSQHPERFLRQRLLYDSVSGTEGVKVNVEEAVHEQIQNGGGEYYWVDVAMANSLPQVALEHTCRLLFVQGFDVGRARLDVIPDGDNGSVTLLRLLVHPSTDNGTYNFELLQSELKRAKWLDDTTQKLVFETYHWLGVARGEVIIAMCSLMHPILAKRNAIAYSKHNIIEMVTHPRMIGHASKVADLFLARFHPDHPLAPDDPEFQSKMDDIRASIESDVEDTAVSDVLYKMMDIVTHTLKTNVYMQDRYALSLRLDPVIMGESYQPYLPYGVLFSHGRRFNGYHVRFRDISRGGMRLVAPPNSEQLALESARHYDECYGLAFAQQLKNKDIPEGGSKAVCLIDTNDLTHGTRDFVMRKSVKAFTDSILDLVVQTDETKSTIVDYYGKPEVLYLGPDENVIPDDINWIIQQAARRGYDTPAAFMSSKPRAGINHKEYGVTSEGVNVYLDVALRRALGVDPKKDTFTIKMTGGPDGDVGGNEIKILIREYGDNVKIVGIADHSGCAEDPDGLNHSELLRLFQEGLCIGHFQPNRLGPNGVLHTVDTEEGVKARNSMHNRLVADAFVPCGGRPNTIDASNYKQFIQADGTPTSKLIVEGANLFVTADARQRLFEEAGVFIVKDSSANKGGVITSSYEICAAMLLSEEEFFEHKDAIVQEVLAKLRGLAKLEAELLFRESELYGESLPEVSQTISNAINAATDALSAELDTLSEEDREQLLPLFRSHLPKTLADLSFDARVHDQVPLQYIKNAIASTLASKMVYKEGTRFINALPKQKLAEIALKYIQKEKEVLQLMLSLEETDMSPDDKGMIAKLLDAGGARTALNLPSSTASEEEK</sequence>
<dbReference type="OrthoDB" id="184415at2759"/>
<evidence type="ECO:0000313" key="6">
    <source>
        <dbReference type="Proteomes" id="UP000693970"/>
    </source>
</evidence>
<feature type="compositionally biased region" description="Polar residues" evidence="2">
    <location>
        <begin position="65"/>
        <end position="84"/>
    </location>
</feature>
<keyword evidence="1" id="KW-0560">Oxidoreductase</keyword>
<evidence type="ECO:0000313" key="4">
    <source>
        <dbReference type="EMBL" id="KAG7339647.1"/>
    </source>
</evidence>
<feature type="region of interest" description="Disordered" evidence="2">
    <location>
        <begin position="31"/>
        <end position="88"/>
    </location>
</feature>
<accession>A0A9K3LIM6</accession>
<dbReference type="GO" id="GO:0006538">
    <property type="term" value="P:L-glutamate catabolic process"/>
    <property type="evidence" value="ECO:0007669"/>
    <property type="project" value="TreeGrafter"/>
</dbReference>
<evidence type="ECO:0000259" key="3">
    <source>
        <dbReference type="SMART" id="SM00839"/>
    </source>
</evidence>
<proteinExistence type="predicted"/>
<dbReference type="EMBL" id="JAGRRH010000031">
    <property type="protein sequence ID" value="KAG7339647.1"/>
    <property type="molecule type" value="Genomic_DNA"/>
</dbReference>
<comment type="caution">
    <text evidence="5">The sequence shown here is derived from an EMBL/GenBank/DDBJ whole genome shotgun (WGS) entry which is preliminary data.</text>
</comment>
<keyword evidence="6" id="KW-1185">Reference proteome</keyword>
<dbReference type="EMBL" id="JAGRRH010000011">
    <property type="protein sequence ID" value="KAG7362424.1"/>
    <property type="molecule type" value="Genomic_DNA"/>
</dbReference>
<dbReference type="Pfam" id="PF00208">
    <property type="entry name" value="ELFV_dehydrog"/>
    <property type="match status" value="1"/>
</dbReference>
<gene>
    <name evidence="4" type="ORF">IV203_024686</name>
    <name evidence="5" type="ORF">IV203_025308</name>
</gene>
<dbReference type="GO" id="GO:0004352">
    <property type="term" value="F:glutamate dehydrogenase (NAD+) activity"/>
    <property type="evidence" value="ECO:0007669"/>
    <property type="project" value="TreeGrafter"/>
</dbReference>
<dbReference type="PANTHER" id="PTHR11606:SF39">
    <property type="entry name" value="GLUTAMATE_PHENYLALANINE_LEUCINE_VALINE_L-TRYPTOPHAN DEHYDROGENASE C-TERMINAL DOMAIN-CONTAINING PROTEIN"/>
    <property type="match status" value="1"/>
</dbReference>
<evidence type="ECO:0000313" key="5">
    <source>
        <dbReference type="EMBL" id="KAG7362424.1"/>
    </source>
</evidence>
<dbReference type="GO" id="GO:0005739">
    <property type="term" value="C:mitochondrion"/>
    <property type="evidence" value="ECO:0007669"/>
    <property type="project" value="TreeGrafter"/>
</dbReference>
<dbReference type="Proteomes" id="UP000693970">
    <property type="component" value="Unassembled WGS sequence"/>
</dbReference>